<evidence type="ECO:0000313" key="2">
    <source>
        <dbReference type="EMBL" id="JAE02795.1"/>
    </source>
</evidence>
<dbReference type="AlphaFoldDB" id="A0A0A9EPV8"/>
<feature type="region of interest" description="Disordered" evidence="1">
    <location>
        <begin position="1"/>
        <end position="24"/>
    </location>
</feature>
<accession>A0A0A9EPV8</accession>
<proteinExistence type="predicted"/>
<reference evidence="2" key="2">
    <citation type="journal article" date="2015" name="Data Brief">
        <title>Shoot transcriptome of the giant reed, Arundo donax.</title>
        <authorList>
            <person name="Barrero R.A."/>
            <person name="Guerrero F.D."/>
            <person name="Moolhuijzen P."/>
            <person name="Goolsby J.A."/>
            <person name="Tidwell J."/>
            <person name="Bellgard S.E."/>
            <person name="Bellgard M.I."/>
        </authorList>
    </citation>
    <scope>NUCLEOTIDE SEQUENCE</scope>
    <source>
        <tissue evidence="2">Shoot tissue taken approximately 20 cm above the soil surface</tissue>
    </source>
</reference>
<feature type="compositionally biased region" description="Polar residues" evidence="1">
    <location>
        <begin position="1"/>
        <end position="21"/>
    </location>
</feature>
<protein>
    <submittedName>
        <fullName evidence="2">Uncharacterized protein</fullName>
    </submittedName>
</protein>
<organism evidence="2">
    <name type="scientific">Arundo donax</name>
    <name type="common">Giant reed</name>
    <name type="synonym">Donax arundinaceus</name>
    <dbReference type="NCBI Taxonomy" id="35708"/>
    <lineage>
        <taxon>Eukaryota</taxon>
        <taxon>Viridiplantae</taxon>
        <taxon>Streptophyta</taxon>
        <taxon>Embryophyta</taxon>
        <taxon>Tracheophyta</taxon>
        <taxon>Spermatophyta</taxon>
        <taxon>Magnoliopsida</taxon>
        <taxon>Liliopsida</taxon>
        <taxon>Poales</taxon>
        <taxon>Poaceae</taxon>
        <taxon>PACMAD clade</taxon>
        <taxon>Arundinoideae</taxon>
        <taxon>Arundineae</taxon>
        <taxon>Arundo</taxon>
    </lineage>
</organism>
<evidence type="ECO:0000256" key="1">
    <source>
        <dbReference type="SAM" id="MobiDB-lite"/>
    </source>
</evidence>
<dbReference type="EMBL" id="GBRH01195101">
    <property type="protein sequence ID" value="JAE02795.1"/>
    <property type="molecule type" value="Transcribed_RNA"/>
</dbReference>
<sequence>MRANKNFSRSKLHSTASPRDNQSTRKCKWIITVRKFPQFWPSALM</sequence>
<reference evidence="2" key="1">
    <citation type="submission" date="2014-09" db="EMBL/GenBank/DDBJ databases">
        <authorList>
            <person name="Magalhaes I.L.F."/>
            <person name="Oliveira U."/>
            <person name="Santos F.R."/>
            <person name="Vidigal T.H.D.A."/>
            <person name="Brescovit A.D."/>
            <person name="Santos A.J."/>
        </authorList>
    </citation>
    <scope>NUCLEOTIDE SEQUENCE</scope>
    <source>
        <tissue evidence="2">Shoot tissue taken approximately 20 cm above the soil surface</tissue>
    </source>
</reference>
<name>A0A0A9EPV8_ARUDO</name>